<evidence type="ECO:0000313" key="3">
    <source>
        <dbReference type="Proteomes" id="UP000253862"/>
    </source>
</evidence>
<evidence type="ECO:0000313" key="2">
    <source>
        <dbReference type="EMBL" id="AXH30418.1"/>
    </source>
</evidence>
<dbReference type="AlphaFoldDB" id="A0A345JSX2"/>
<proteinExistence type="predicted"/>
<dbReference type="OrthoDB" id="5603607at2"/>
<name>A0A345JSX2_9GAMM</name>
<evidence type="ECO:0000256" key="1">
    <source>
        <dbReference type="SAM" id="Phobius"/>
    </source>
</evidence>
<dbReference type="Proteomes" id="UP000253862">
    <property type="component" value="Chromosome"/>
</dbReference>
<keyword evidence="1" id="KW-1133">Transmembrane helix</keyword>
<reference evidence="2 3" key="1">
    <citation type="submission" date="2017-07" db="EMBL/GenBank/DDBJ databases">
        <title>Complete genome sequences and comparative analysis of the novel pathogen Francisella opportunistica.</title>
        <authorList>
            <person name="Dietrich E.A."/>
            <person name="Kingry L.C."/>
            <person name="Petersen J.M."/>
        </authorList>
    </citation>
    <scope>NUCLEOTIDE SEQUENCE [LARGE SCALE GENOMIC DNA]</scope>
    <source>
        <strain evidence="2 3">14-2155</strain>
    </source>
</reference>
<gene>
    <name evidence="2" type="ORF">CGC43_07400</name>
</gene>
<keyword evidence="3" id="KW-1185">Reference proteome</keyword>
<dbReference type="EMBL" id="CP022375">
    <property type="protein sequence ID" value="AXH30418.1"/>
    <property type="molecule type" value="Genomic_DNA"/>
</dbReference>
<protein>
    <submittedName>
        <fullName evidence="2">Uncharacterized protein</fullName>
    </submittedName>
</protein>
<organism evidence="2 3">
    <name type="scientific">Francisella opportunistica</name>
    <dbReference type="NCBI Taxonomy" id="2016517"/>
    <lineage>
        <taxon>Bacteria</taxon>
        <taxon>Pseudomonadati</taxon>
        <taxon>Pseudomonadota</taxon>
        <taxon>Gammaproteobacteria</taxon>
        <taxon>Thiotrichales</taxon>
        <taxon>Francisellaceae</taxon>
        <taxon>Francisella</taxon>
    </lineage>
</organism>
<dbReference type="RefSeq" id="WP_071629680.1">
    <property type="nucleotide sequence ID" value="NZ_CP022375.1"/>
</dbReference>
<dbReference type="KEGG" id="foo:CGC45_07405"/>
<keyword evidence="1" id="KW-0812">Transmembrane</keyword>
<keyword evidence="1" id="KW-0472">Membrane</keyword>
<sequence length="468" mass="53292">MENMKLKKSTKLSGSSLVSVMIFSFVILVVVSSLVYVVRFNLLGIKSLNQQEAVITAEQQYIQDIFAKGSIEFGKNNIGNYDFENILKSSLAVFSNKDVDVLLYNAEPAAISNNIIHSLFYKSNLKLTKDIIYKELPKHSMINYDSEFVPINVPYIDISRMNTSQQFYHLNQEQQISDNQSGFIGVIEKEYDWILVSLNDGKTQVISLSGLNIAGDYKIDIGWQLSKGHWQLLLAIYDSEHLYIFKTTLNELINNFDKAILDLSIPREVVDSPANIVALSWYYQHDNSQPSLVVLSKRNDSAGNTSVIVEDIEYENFNNTYRASVKDAINDLGTLDDANIYVEALDPNYTLAKSPLYVFAGDKLVVYNLANSNKTDRLIVPLNSIVEHKPVIVKKDLYDYYILIYSGDRYYQYKYTSNTNIISLANTVIYPRQTIENIIVKYGLKFIITNKNIYVDDFANKQLSEVAI</sequence>
<accession>A0A345JSX2</accession>
<feature type="transmembrane region" description="Helical" evidence="1">
    <location>
        <begin position="12"/>
        <end position="38"/>
    </location>
</feature>